<keyword evidence="6" id="KW-0255">Endonuclease</keyword>
<name>A0ABU9B3W3_9BURK</name>
<feature type="coiled-coil region" evidence="4">
    <location>
        <begin position="381"/>
        <end position="408"/>
    </location>
</feature>
<keyword evidence="3" id="KW-0238">DNA-binding</keyword>
<evidence type="ECO:0000313" key="6">
    <source>
        <dbReference type="EMBL" id="MEK8024549.1"/>
    </source>
</evidence>
<dbReference type="PANTHER" id="PTHR30408">
    <property type="entry name" value="TYPE-1 RESTRICTION ENZYME ECOKI SPECIFICITY PROTEIN"/>
    <property type="match status" value="1"/>
</dbReference>
<keyword evidence="6" id="KW-0540">Nuclease</keyword>
<evidence type="ECO:0000256" key="4">
    <source>
        <dbReference type="SAM" id="Coils"/>
    </source>
</evidence>
<keyword evidence="2" id="KW-0680">Restriction system</keyword>
<comment type="similarity">
    <text evidence="1">Belongs to the type-I restriction system S methylase family.</text>
</comment>
<dbReference type="GO" id="GO:0016787">
    <property type="term" value="F:hydrolase activity"/>
    <property type="evidence" value="ECO:0007669"/>
    <property type="project" value="UniProtKB-KW"/>
</dbReference>
<sequence>MLPEGWHSSTLGEIARITSGGTPDRSEPSYWGGDVPWVTTGEIQFNTITDTAEKITAAGLKNSSAKLFPPGTLLMAMYGQGKTRGQVAKLGIEAATNQACAAIHLHDGCSPDFFFQLLTSQYTTIRELGNAGTQQNLSGGILKAVTVAVPPLDEQRRIASILAAWDDATVLTQSLLANRRVQWQALLAATLHLPPANPSAEGGADNGGYPASVQPGIPNLSATPEGWRRIPLMRHLTEVRRPAGLRAGETYRLITVKRSRGGVELRETLTGDEIKTPSQFYVREGDFLISKRQIVHGACGIVPAELDGAVVSNEYAVLNSDGQIDLKFLRYLSESRYFQQTCFHSSIGVHVEKMIFKTERWLKWPFNIPPLPEQRRIVGILDLARREVELLERQIQGLRQEKAALMADLLTGKRRVRLDREGVAA</sequence>
<reference evidence="6 7" key="1">
    <citation type="submission" date="2024-04" db="EMBL/GenBank/DDBJ databases">
        <title>Novel species of the genus Ideonella isolated from streams.</title>
        <authorList>
            <person name="Lu H."/>
        </authorList>
    </citation>
    <scope>NUCLEOTIDE SEQUENCE [LARGE SCALE GENOMIC DNA]</scope>
    <source>
        <strain evidence="6 7">BYS139W</strain>
    </source>
</reference>
<dbReference type="Gene3D" id="3.90.220.20">
    <property type="entry name" value="DNA methylase specificity domains"/>
    <property type="match status" value="2"/>
</dbReference>
<dbReference type="InterPro" id="IPR044946">
    <property type="entry name" value="Restrct_endonuc_typeI_TRD_sf"/>
</dbReference>
<feature type="domain" description="Type I restriction modification DNA specificity" evidence="5">
    <location>
        <begin position="249"/>
        <end position="397"/>
    </location>
</feature>
<gene>
    <name evidence="6" type="ORF">AACH11_01030</name>
</gene>
<evidence type="ECO:0000259" key="5">
    <source>
        <dbReference type="Pfam" id="PF01420"/>
    </source>
</evidence>
<dbReference type="Pfam" id="PF01420">
    <property type="entry name" value="Methylase_S"/>
    <property type="match status" value="2"/>
</dbReference>
<dbReference type="Proteomes" id="UP001368500">
    <property type="component" value="Unassembled WGS sequence"/>
</dbReference>
<protein>
    <submittedName>
        <fullName evidence="6">Restriction endonuclease subunit S</fullName>
        <ecNumber evidence="6">3.1.21.-</ecNumber>
    </submittedName>
</protein>
<dbReference type="SUPFAM" id="SSF116734">
    <property type="entry name" value="DNA methylase specificity domain"/>
    <property type="match status" value="2"/>
</dbReference>
<dbReference type="RefSeq" id="WP_341372331.1">
    <property type="nucleotide sequence ID" value="NZ_JBBUTF010000002.1"/>
</dbReference>
<comment type="caution">
    <text evidence="6">The sequence shown here is derived from an EMBL/GenBank/DDBJ whole genome shotgun (WGS) entry which is preliminary data.</text>
</comment>
<dbReference type="InterPro" id="IPR052021">
    <property type="entry name" value="Type-I_RS_S_subunit"/>
</dbReference>
<dbReference type="GO" id="GO:0004519">
    <property type="term" value="F:endonuclease activity"/>
    <property type="evidence" value="ECO:0007669"/>
    <property type="project" value="UniProtKB-KW"/>
</dbReference>
<dbReference type="InterPro" id="IPR000055">
    <property type="entry name" value="Restrct_endonuc_typeI_TRD"/>
</dbReference>
<dbReference type="EC" id="3.1.21.-" evidence="6"/>
<dbReference type="EMBL" id="JBBUTF010000002">
    <property type="protein sequence ID" value="MEK8024549.1"/>
    <property type="molecule type" value="Genomic_DNA"/>
</dbReference>
<keyword evidence="4" id="KW-0175">Coiled coil</keyword>
<evidence type="ECO:0000256" key="3">
    <source>
        <dbReference type="ARBA" id="ARBA00023125"/>
    </source>
</evidence>
<organism evidence="6 7">
    <name type="scientific">Pseudaquabacterium rugosum</name>
    <dbReference type="NCBI Taxonomy" id="2984194"/>
    <lineage>
        <taxon>Bacteria</taxon>
        <taxon>Pseudomonadati</taxon>
        <taxon>Pseudomonadota</taxon>
        <taxon>Betaproteobacteria</taxon>
        <taxon>Burkholderiales</taxon>
        <taxon>Sphaerotilaceae</taxon>
        <taxon>Pseudaquabacterium</taxon>
    </lineage>
</organism>
<dbReference type="PANTHER" id="PTHR30408:SF12">
    <property type="entry name" value="TYPE I RESTRICTION ENZYME MJAVIII SPECIFICITY SUBUNIT"/>
    <property type="match status" value="1"/>
</dbReference>
<proteinExistence type="inferred from homology"/>
<accession>A0ABU9B3W3</accession>
<feature type="domain" description="Type I restriction modification DNA specificity" evidence="5">
    <location>
        <begin position="3"/>
        <end position="174"/>
    </location>
</feature>
<keyword evidence="6" id="KW-0378">Hydrolase</keyword>
<dbReference type="CDD" id="cd17287">
    <property type="entry name" value="RMtype1_S_EcoN10ORF171P_TRD2-CR2_like"/>
    <property type="match status" value="1"/>
</dbReference>
<evidence type="ECO:0000256" key="2">
    <source>
        <dbReference type="ARBA" id="ARBA00022747"/>
    </source>
</evidence>
<keyword evidence="7" id="KW-1185">Reference proteome</keyword>
<evidence type="ECO:0000256" key="1">
    <source>
        <dbReference type="ARBA" id="ARBA00010923"/>
    </source>
</evidence>
<evidence type="ECO:0000313" key="7">
    <source>
        <dbReference type="Proteomes" id="UP001368500"/>
    </source>
</evidence>